<dbReference type="InterPro" id="IPR001680">
    <property type="entry name" value="WD40_rpt"/>
</dbReference>
<keyword evidence="1" id="KW-0853">WD repeat</keyword>
<accession>A0A4R5XEX1</accession>
<dbReference type="VEuPathDB" id="FungiDB:BD410DRAFT_14729"/>
<evidence type="ECO:0000256" key="1">
    <source>
        <dbReference type="PROSITE-ProRule" id="PRU00221"/>
    </source>
</evidence>
<dbReference type="Pfam" id="PF00400">
    <property type="entry name" value="WD40"/>
    <property type="match status" value="1"/>
</dbReference>
<dbReference type="EMBL" id="ML170156">
    <property type="protein sequence ID" value="TDL29292.1"/>
    <property type="molecule type" value="Genomic_DNA"/>
</dbReference>
<protein>
    <submittedName>
        <fullName evidence="3">Uncharacterized protein</fullName>
    </submittedName>
</protein>
<dbReference type="InterPro" id="IPR015943">
    <property type="entry name" value="WD40/YVTN_repeat-like_dom_sf"/>
</dbReference>
<dbReference type="OrthoDB" id="1897642at2759"/>
<evidence type="ECO:0000256" key="2">
    <source>
        <dbReference type="SAM" id="MobiDB-lite"/>
    </source>
</evidence>
<dbReference type="Gene3D" id="2.130.10.10">
    <property type="entry name" value="YVTN repeat-like/Quinoprotein amine dehydrogenase"/>
    <property type="match status" value="1"/>
</dbReference>
<feature type="repeat" description="WD" evidence="1">
    <location>
        <begin position="140"/>
        <end position="175"/>
    </location>
</feature>
<dbReference type="PROSITE" id="PS50082">
    <property type="entry name" value="WD_REPEATS_2"/>
    <property type="match status" value="1"/>
</dbReference>
<dbReference type="InterPro" id="IPR036322">
    <property type="entry name" value="WD40_repeat_dom_sf"/>
</dbReference>
<proteinExistence type="predicted"/>
<dbReference type="AlphaFoldDB" id="A0A4R5XEX1"/>
<organism evidence="3 4">
    <name type="scientific">Rickenella mellea</name>
    <dbReference type="NCBI Taxonomy" id="50990"/>
    <lineage>
        <taxon>Eukaryota</taxon>
        <taxon>Fungi</taxon>
        <taxon>Dikarya</taxon>
        <taxon>Basidiomycota</taxon>
        <taxon>Agaricomycotina</taxon>
        <taxon>Agaricomycetes</taxon>
        <taxon>Hymenochaetales</taxon>
        <taxon>Rickenellaceae</taxon>
        <taxon>Rickenella</taxon>
    </lineage>
</organism>
<dbReference type="SUPFAM" id="SSF50978">
    <property type="entry name" value="WD40 repeat-like"/>
    <property type="match status" value="1"/>
</dbReference>
<gene>
    <name evidence="3" type="ORF">BD410DRAFT_14729</name>
</gene>
<keyword evidence="4" id="KW-1185">Reference proteome</keyword>
<evidence type="ECO:0000313" key="4">
    <source>
        <dbReference type="Proteomes" id="UP000294933"/>
    </source>
</evidence>
<evidence type="ECO:0000313" key="3">
    <source>
        <dbReference type="EMBL" id="TDL29292.1"/>
    </source>
</evidence>
<dbReference type="PANTHER" id="PTHR47232:SF1">
    <property type="entry name" value="TRANSDUCIN FAMILY PROTEIN _ WD-40 REPEAT FAMILY PROTEIN"/>
    <property type="match status" value="1"/>
</dbReference>
<name>A0A4R5XEX1_9AGAM</name>
<feature type="region of interest" description="Disordered" evidence="2">
    <location>
        <begin position="1"/>
        <end position="21"/>
    </location>
</feature>
<reference evidence="3 4" key="1">
    <citation type="submission" date="2018-06" db="EMBL/GenBank/DDBJ databases">
        <title>A transcriptomic atlas of mushroom development highlights an independent origin of complex multicellularity.</title>
        <authorList>
            <consortium name="DOE Joint Genome Institute"/>
            <person name="Krizsan K."/>
            <person name="Almasi E."/>
            <person name="Merenyi Z."/>
            <person name="Sahu N."/>
            <person name="Viragh M."/>
            <person name="Koszo T."/>
            <person name="Mondo S."/>
            <person name="Kiss B."/>
            <person name="Balint B."/>
            <person name="Kues U."/>
            <person name="Barry K."/>
            <person name="Hegedus J.C."/>
            <person name="Henrissat B."/>
            <person name="Johnson J."/>
            <person name="Lipzen A."/>
            <person name="Ohm R."/>
            <person name="Nagy I."/>
            <person name="Pangilinan J."/>
            <person name="Yan J."/>
            <person name="Xiong Y."/>
            <person name="Grigoriev I.V."/>
            <person name="Hibbett D.S."/>
            <person name="Nagy L.G."/>
        </authorList>
    </citation>
    <scope>NUCLEOTIDE SEQUENCE [LARGE SCALE GENOMIC DNA]</scope>
    <source>
        <strain evidence="3 4">SZMC22713</strain>
    </source>
</reference>
<dbReference type="Proteomes" id="UP000294933">
    <property type="component" value="Unassembled WGS sequence"/>
</dbReference>
<sequence>MNKASSRPEKRHLPNTPTLKRAITTIDATHHGSGRNQAPANTTVTVPKVKHGKARRILLPEASQQSAVTVSMRGDLQFIHLGSKPCRLPHFSMPAKDGEQRKVEDAASLGDTIVMVFKNVGHEVSLVTLGEKAKMTDLRSRGHGNGIRTVAPMHSNGSIRFLTGGYDHAVKLWDIVENNGFYDSTIKLVMQNNAPVNSLAWRATAQEIVAAAGAKVYQKDINRRPDVTPVTMSNNVFQIHVHPQNANVVCLEVDHLDKQIQLYDVRVGGFNRRPASEFGYRDQSVSLARRSHYRRGATRHSYFSRGYHDGCTALWDFRRPNSIVVKFMAKREQAVWHTAFANFQTTKLLSFGENHVSIYDLSRCND</sequence>
<feature type="compositionally biased region" description="Basic and acidic residues" evidence="2">
    <location>
        <begin position="1"/>
        <end position="12"/>
    </location>
</feature>
<dbReference type="PANTHER" id="PTHR47232">
    <property type="entry name" value="TRANSDUCIN FAMILY PROTEIN / WD-40 REPEAT FAMILY PROTEIN"/>
    <property type="match status" value="1"/>
</dbReference>
<dbReference type="STRING" id="50990.A0A4R5XEX1"/>